<evidence type="ECO:0000313" key="2">
    <source>
        <dbReference type="Proteomes" id="UP000307808"/>
    </source>
</evidence>
<accession>A0A4U2YTG5</accession>
<gene>
    <name evidence="1" type="ORF">FC770_06885</name>
</gene>
<protein>
    <recommendedName>
        <fullName evidence="3">Peptidase C39-like domain-containing protein</fullName>
    </recommendedName>
</protein>
<name>A0A4U2YTG5_9ACTN</name>
<evidence type="ECO:0000313" key="1">
    <source>
        <dbReference type="EMBL" id="TKI64826.1"/>
    </source>
</evidence>
<evidence type="ECO:0008006" key="3">
    <source>
        <dbReference type="Google" id="ProtNLM"/>
    </source>
</evidence>
<reference evidence="1 2" key="1">
    <citation type="submission" date="2019-04" db="EMBL/GenBank/DDBJ databases">
        <authorList>
            <person name="Dong K."/>
        </authorList>
    </citation>
    <scope>NUCLEOTIDE SEQUENCE [LARGE SCALE GENOMIC DNA]</scope>
    <source>
        <strain evidence="2">dk3543</strain>
    </source>
</reference>
<keyword evidence="2" id="KW-1185">Reference proteome</keyword>
<dbReference type="Proteomes" id="UP000307808">
    <property type="component" value="Unassembled WGS sequence"/>
</dbReference>
<comment type="caution">
    <text evidence="1">The sequence shown here is derived from an EMBL/GenBank/DDBJ whole genome shotgun (WGS) entry which is preliminary data.</text>
</comment>
<dbReference type="OrthoDB" id="4762866at2"/>
<proteinExistence type="predicted"/>
<dbReference type="AlphaFoldDB" id="A0A4U2YTG5"/>
<organism evidence="1 2">
    <name type="scientific">Nocardioides jishulii</name>
    <dbReference type="NCBI Taxonomy" id="2575440"/>
    <lineage>
        <taxon>Bacteria</taxon>
        <taxon>Bacillati</taxon>
        <taxon>Actinomycetota</taxon>
        <taxon>Actinomycetes</taxon>
        <taxon>Propionibacteriales</taxon>
        <taxon>Nocardioidaceae</taxon>
        <taxon>Nocardioides</taxon>
    </lineage>
</organism>
<sequence length="189" mass="20614">MRWSTALETAPLRQPDQRSCGASVAVAAAALHHDGRPPVAGPELDRQVLLTHRRLTARTDLLGEAQWPWPRFWGTPPWALARHLTATSGVRHRVQVVRRSPARGVEPVRAALAAGLPAALYLGSATMPRHVVLALPPQVGDSTPDRWAVYDPAPGRVRHLGVDRWTSGTVDECAWPVPWAVVAPEVTTR</sequence>
<dbReference type="EMBL" id="SZPY01000001">
    <property type="protein sequence ID" value="TKI64826.1"/>
    <property type="molecule type" value="Genomic_DNA"/>
</dbReference>
<dbReference type="RefSeq" id="WP_137065280.1">
    <property type="nucleotide sequence ID" value="NZ_CP040748.1"/>
</dbReference>